<feature type="region of interest" description="Disordered" evidence="1">
    <location>
        <begin position="734"/>
        <end position="773"/>
    </location>
</feature>
<evidence type="ECO:0000313" key="4">
    <source>
        <dbReference type="Proteomes" id="UP001158986"/>
    </source>
</evidence>
<dbReference type="Pfam" id="PF12937">
    <property type="entry name" value="F-box-like"/>
    <property type="match status" value="1"/>
</dbReference>
<reference evidence="3 4" key="1">
    <citation type="submission" date="2021-11" db="EMBL/GenBank/DDBJ databases">
        <authorList>
            <person name="Islam A."/>
            <person name="Islam S."/>
            <person name="Flora M.S."/>
            <person name="Rahman M."/>
            <person name="Ziaur R.M."/>
            <person name="Epstein J.H."/>
            <person name="Hassan M."/>
            <person name="Klassen M."/>
            <person name="Woodard K."/>
            <person name="Webb A."/>
            <person name="Webby R.J."/>
            <person name="El Zowalaty M.E."/>
        </authorList>
    </citation>
    <scope>NUCLEOTIDE SEQUENCE [LARGE SCALE GENOMIC DNA]</scope>
    <source>
        <strain evidence="3">Pbs1</strain>
    </source>
</reference>
<dbReference type="InterPro" id="IPR039448">
    <property type="entry name" value="Beta_helix"/>
</dbReference>
<evidence type="ECO:0000256" key="1">
    <source>
        <dbReference type="SAM" id="MobiDB-lite"/>
    </source>
</evidence>
<dbReference type="Gene3D" id="2.160.20.10">
    <property type="entry name" value="Single-stranded right-handed beta-helix, Pectin lyase-like"/>
    <property type="match status" value="1"/>
</dbReference>
<feature type="compositionally biased region" description="Polar residues" evidence="1">
    <location>
        <begin position="741"/>
        <end position="773"/>
    </location>
</feature>
<sequence length="912" mass="96114">MQGLPPPALLRVLSMLNQFPERHRAQMVCRSWHNAAQHQSLFLKISASDFDIGSRNPLAKVLAKVAPGGTVLFGPGVYQLNETLEISKPLRLLAIPDTHVELQMISCRAQLRWSARGGVICGFHFTRINNAFESTAIDFTPSSDATKPVSVVKESRHAVRNRDKKLGNWQNLLRVEGNGKLRVEYCEFDGNGLGNACICVWGRGEKKKKKKKAKNKREIAEYTDTKIISASNPGTLLAAAPVSSTPMANTTGVSATTASTPSGTTACKTVALSVAPKSASDTTRSVASTACVTTPMTTTSSLIVTENVTSPATAQVSVTTTARPSVSTQTAAAVGLLPNRPVVCTSAAAIPQVSTPSSLMTTTPRNVAAPPATVTTPAADTLLVLQNCRIRGAGSSGVLLMRGSLIMSLNTVEGNAHSGITILGGQALLRRNKVQRNARFGLRLLYHAGNVIVEDNAMYGNACGNFDADNSGRRFVVRLNDMDKEKEVPRAPVPVVEPVISASAEYWKRQRAIGAAASAASPMMPKESSAAISTRPVIASNIVRAGIPMGFMRPVVFPQGSNPLHVSHLPMAFASLGATPAISSVALNRPATSAQIPTATTTLQCADSVPGAASSVSVRPDMLSATTSAPTTTCTTSSLELQKVRQKRRPKMQQLVVGGREIVLQDTCEKPTEKLKFAPGSTAAAVAAAMSAMMANTAKLQAEASQAQSGGITFGNTATAKPMASTVALKAATAKPMDSVARSSQTGSVVSRGSINVTSTPSTSMLSPVQTSRNPTAVTKSAVHTMTPSIGTKVATPAAEAPSIKAVAAQSIEYPTQSAKSFGRGNNGQPGNKTDLFINKQNEESLITAHFKVIQACRYFMGIVKSRSSALHVMNSMCEPRKTVNQCLTLVGCSCKKQEPFVTYPRLNTHGL</sequence>
<dbReference type="SUPFAM" id="SSF81383">
    <property type="entry name" value="F-box domain"/>
    <property type="match status" value="1"/>
</dbReference>
<proteinExistence type="predicted"/>
<dbReference type="Proteomes" id="UP001158986">
    <property type="component" value="Unassembled WGS sequence"/>
</dbReference>
<dbReference type="InterPro" id="IPR011050">
    <property type="entry name" value="Pectin_lyase_fold/virulence"/>
</dbReference>
<evidence type="ECO:0000313" key="3">
    <source>
        <dbReference type="EMBL" id="CAH0514582.1"/>
    </source>
</evidence>
<evidence type="ECO:0000259" key="2">
    <source>
        <dbReference type="PROSITE" id="PS50181"/>
    </source>
</evidence>
<gene>
    <name evidence="3" type="ORF">PBS001_LOCUS1328</name>
</gene>
<dbReference type="InterPro" id="IPR012334">
    <property type="entry name" value="Pectin_lyas_fold"/>
</dbReference>
<feature type="domain" description="F-box" evidence="2">
    <location>
        <begin position="1"/>
        <end position="45"/>
    </location>
</feature>
<dbReference type="InterPro" id="IPR036047">
    <property type="entry name" value="F-box-like_dom_sf"/>
</dbReference>
<dbReference type="SUPFAM" id="SSF51126">
    <property type="entry name" value="Pectin lyase-like"/>
    <property type="match status" value="1"/>
</dbReference>
<comment type="caution">
    <text evidence="3">The sequence shown here is derived from an EMBL/GenBank/DDBJ whole genome shotgun (WGS) entry which is preliminary data.</text>
</comment>
<dbReference type="Gene3D" id="1.20.1280.50">
    <property type="match status" value="1"/>
</dbReference>
<accession>A0ABN8CNK0</accession>
<name>A0ABN8CNK0_9STRA</name>
<dbReference type="Pfam" id="PF13229">
    <property type="entry name" value="Beta_helix"/>
    <property type="match status" value="1"/>
</dbReference>
<dbReference type="PROSITE" id="PS50181">
    <property type="entry name" value="FBOX"/>
    <property type="match status" value="1"/>
</dbReference>
<organism evidence="3 4">
    <name type="scientific">Peronospora belbahrii</name>
    <dbReference type="NCBI Taxonomy" id="622444"/>
    <lineage>
        <taxon>Eukaryota</taxon>
        <taxon>Sar</taxon>
        <taxon>Stramenopiles</taxon>
        <taxon>Oomycota</taxon>
        <taxon>Peronosporomycetes</taxon>
        <taxon>Peronosporales</taxon>
        <taxon>Peronosporaceae</taxon>
        <taxon>Peronospora</taxon>
    </lineage>
</organism>
<dbReference type="InterPro" id="IPR001810">
    <property type="entry name" value="F-box_dom"/>
</dbReference>
<keyword evidence="4" id="KW-1185">Reference proteome</keyword>
<dbReference type="EMBL" id="CAKLCB010000076">
    <property type="protein sequence ID" value="CAH0514582.1"/>
    <property type="molecule type" value="Genomic_DNA"/>
</dbReference>
<protein>
    <recommendedName>
        <fullName evidence="2">F-box domain-containing protein</fullName>
    </recommendedName>
</protein>
<dbReference type="CDD" id="cd09917">
    <property type="entry name" value="F-box_SF"/>
    <property type="match status" value="1"/>
</dbReference>